<dbReference type="InterPro" id="IPR006119">
    <property type="entry name" value="Resolv_N"/>
</dbReference>
<dbReference type="PROSITE" id="PS00397">
    <property type="entry name" value="RECOMBINASES_1"/>
    <property type="match status" value="1"/>
</dbReference>
<gene>
    <name evidence="7" type="primary">tnpR</name>
</gene>
<dbReference type="GO" id="GO:0015074">
    <property type="term" value="P:DNA integration"/>
    <property type="evidence" value="ECO:0007669"/>
    <property type="project" value="UniProtKB-KW"/>
</dbReference>
<sequence length="180" mass="20877">MSKIGYARVSSKGQKLDRQLKALKLAGVIKLFSDKISGQSIERHGLEAMLNYIREGDIVVVTELDRLGRNNQELTDMMNMIQQKGATLEVLNLPSMNGIEDENLRRLINNLVIELYKYQAEAERKKIKERQVQGIKIAKENGRYKGRKRKYSLNDDRLQHAFELYREGLSDKGYRRENGY</sequence>
<reference evidence="7" key="1">
    <citation type="submission" date="2015-12" db="EMBL/GenBank/DDBJ databases">
        <title>ermB-carrying element in ST59 MSSA.</title>
        <authorList>
            <person name="Wan T."/>
        </authorList>
    </citation>
    <scope>NUCLEOTIDE SEQUENCE</scope>
    <source>
        <strain evidence="7">NTUH_3874</strain>
        <plasmid evidence="7">pNTUH_3874</plasmid>
    </source>
</reference>
<evidence type="ECO:0000256" key="5">
    <source>
        <dbReference type="PROSITE-ProRule" id="PRU10137"/>
    </source>
</evidence>
<proteinExistence type="predicted"/>
<dbReference type="PROSITE" id="PS00398">
    <property type="entry name" value="RECOMBINASES_2"/>
    <property type="match status" value="1"/>
</dbReference>
<keyword evidence="3" id="KW-0233">DNA recombination</keyword>
<dbReference type="InterPro" id="IPR050639">
    <property type="entry name" value="SSR_resolvase"/>
</dbReference>
<dbReference type="PANTHER" id="PTHR30461">
    <property type="entry name" value="DNA-INVERTASE FROM LAMBDOID PROPHAGE"/>
    <property type="match status" value="1"/>
</dbReference>
<geneLocation type="plasmid" evidence="7">
    <name>pNTUH_3874</name>
</geneLocation>
<dbReference type="AlphaFoldDB" id="A0A1B4X9F3"/>
<accession>A0A1B4X9F3</accession>
<dbReference type="GO" id="GO:0003677">
    <property type="term" value="F:DNA binding"/>
    <property type="evidence" value="ECO:0007669"/>
    <property type="project" value="UniProtKB-KW"/>
</dbReference>
<dbReference type="EMBL" id="LC102479">
    <property type="protein sequence ID" value="BAV31427.1"/>
    <property type="molecule type" value="Genomic_DNA"/>
</dbReference>
<dbReference type="SMART" id="SM00857">
    <property type="entry name" value="Resolvase"/>
    <property type="match status" value="1"/>
</dbReference>
<evidence type="ECO:0000256" key="1">
    <source>
        <dbReference type="ARBA" id="ARBA00022908"/>
    </source>
</evidence>
<keyword evidence="7" id="KW-0614">Plasmid</keyword>
<dbReference type="CDD" id="cd03768">
    <property type="entry name" value="SR_ResInv"/>
    <property type="match status" value="1"/>
</dbReference>
<protein>
    <submittedName>
        <fullName evidence="7">Resolvase</fullName>
    </submittedName>
</protein>
<keyword evidence="1" id="KW-0229">DNA integration</keyword>
<evidence type="ECO:0000256" key="3">
    <source>
        <dbReference type="ARBA" id="ARBA00023172"/>
    </source>
</evidence>
<dbReference type="PROSITE" id="PS51736">
    <property type="entry name" value="RECOMBINASES_3"/>
    <property type="match status" value="1"/>
</dbReference>
<dbReference type="SUPFAM" id="SSF53041">
    <property type="entry name" value="Resolvase-like"/>
    <property type="match status" value="1"/>
</dbReference>
<dbReference type="InterPro" id="IPR006118">
    <property type="entry name" value="Recombinase_CS"/>
</dbReference>
<organism evidence="7">
    <name type="scientific">Staphylococcus aureus</name>
    <dbReference type="NCBI Taxonomy" id="1280"/>
    <lineage>
        <taxon>Bacteria</taxon>
        <taxon>Bacillati</taxon>
        <taxon>Bacillota</taxon>
        <taxon>Bacilli</taxon>
        <taxon>Bacillales</taxon>
        <taxon>Staphylococcaceae</taxon>
        <taxon>Staphylococcus</taxon>
    </lineage>
</organism>
<feature type="domain" description="Resolvase/invertase-type recombinase catalytic" evidence="6">
    <location>
        <begin position="2"/>
        <end position="142"/>
    </location>
</feature>
<name>A0A1B4X9F3_STAAU</name>
<dbReference type="Pfam" id="PF00239">
    <property type="entry name" value="Resolvase"/>
    <property type="match status" value="1"/>
</dbReference>
<dbReference type="InterPro" id="IPR036162">
    <property type="entry name" value="Resolvase-like_N_sf"/>
</dbReference>
<evidence type="ECO:0000256" key="2">
    <source>
        <dbReference type="ARBA" id="ARBA00023125"/>
    </source>
</evidence>
<feature type="active site" description="O-(5'-phospho-DNA)-serine intermediate" evidence="4 5">
    <location>
        <position position="10"/>
    </location>
</feature>
<evidence type="ECO:0000313" key="7">
    <source>
        <dbReference type="EMBL" id="BAV31427.1"/>
    </source>
</evidence>
<evidence type="ECO:0000259" key="6">
    <source>
        <dbReference type="PROSITE" id="PS51736"/>
    </source>
</evidence>
<dbReference type="GO" id="GO:0000150">
    <property type="term" value="F:DNA strand exchange activity"/>
    <property type="evidence" value="ECO:0007669"/>
    <property type="project" value="InterPro"/>
</dbReference>
<dbReference type="PANTHER" id="PTHR30461:SF2">
    <property type="entry name" value="SERINE RECOMBINASE PINE-RELATED"/>
    <property type="match status" value="1"/>
</dbReference>
<keyword evidence="2" id="KW-0238">DNA-binding</keyword>
<evidence type="ECO:0000256" key="4">
    <source>
        <dbReference type="PIRSR" id="PIRSR606118-50"/>
    </source>
</evidence>
<dbReference type="Gene3D" id="3.40.50.1390">
    <property type="entry name" value="Resolvase, N-terminal catalytic domain"/>
    <property type="match status" value="1"/>
</dbReference>